<dbReference type="GO" id="GO:0042803">
    <property type="term" value="F:protein homodimerization activity"/>
    <property type="evidence" value="ECO:0007669"/>
    <property type="project" value="InterPro"/>
</dbReference>
<dbReference type="RefSeq" id="WP_110301284.1">
    <property type="nucleotide sequence ID" value="NZ_QICM01000044.1"/>
</dbReference>
<evidence type="ECO:0000256" key="1">
    <source>
        <dbReference type="ARBA" id="ARBA00023186"/>
    </source>
</evidence>
<name>A0A318E0R0_9FIRM</name>
<evidence type="ECO:0000313" key="4">
    <source>
        <dbReference type="Proteomes" id="UP000247389"/>
    </source>
</evidence>
<evidence type="ECO:0000313" key="3">
    <source>
        <dbReference type="EMBL" id="PXV61266.1"/>
    </source>
</evidence>
<evidence type="ECO:0000256" key="2">
    <source>
        <dbReference type="SAM" id="Coils"/>
    </source>
</evidence>
<accession>A0A318E0R0</accession>
<proteinExistence type="predicted"/>
<keyword evidence="1" id="KW-0143">Chaperone</keyword>
<sequence>MNWKFWQNDDQQKLLEKIENLTEKVNSMEEKINDLDKSEKKMNRLQYKQNQDLFKKIDELSQLVNQQRLDQELISKLKSRVDSYSLNVENSSKKIIELIDEFDLLKRGLDSDENSWSSLLENWSQRLLKLLEQNDIYQLNLKEKEFDPRRAEALTTVNSEALTEYPQQPVLNYNNNQIVEVIKRGYQDQEDNILRKSQVVVYKEAKQ</sequence>
<dbReference type="Pfam" id="PF01025">
    <property type="entry name" value="GrpE"/>
    <property type="match status" value="1"/>
</dbReference>
<dbReference type="SUPFAM" id="SSF51064">
    <property type="entry name" value="Head domain of nucleotide exchange factor GrpE"/>
    <property type="match status" value="1"/>
</dbReference>
<reference evidence="3 4" key="1">
    <citation type="submission" date="2018-04" db="EMBL/GenBank/DDBJ databases">
        <title>Subsurface microbial communities from deep shales in Ohio and West Virginia, USA.</title>
        <authorList>
            <person name="Wrighton K."/>
        </authorList>
    </citation>
    <scope>NUCLEOTIDE SEQUENCE [LARGE SCALE GENOMIC DNA]</scope>
    <source>
        <strain evidence="3 4">MSL28</strain>
    </source>
</reference>
<dbReference type="GO" id="GO:0000774">
    <property type="term" value="F:adenyl-nucleotide exchange factor activity"/>
    <property type="evidence" value="ECO:0007669"/>
    <property type="project" value="InterPro"/>
</dbReference>
<gene>
    <name evidence="3" type="ORF">C8C78_14410</name>
</gene>
<organism evidence="3 4">
    <name type="scientific">Halanaerobium congolense</name>
    <dbReference type="NCBI Taxonomy" id="54121"/>
    <lineage>
        <taxon>Bacteria</taxon>
        <taxon>Bacillati</taxon>
        <taxon>Bacillota</taxon>
        <taxon>Clostridia</taxon>
        <taxon>Halanaerobiales</taxon>
        <taxon>Halanaerobiaceae</taxon>
        <taxon>Halanaerobium</taxon>
    </lineage>
</organism>
<dbReference type="InterPro" id="IPR000740">
    <property type="entry name" value="GrpE"/>
</dbReference>
<dbReference type="Gene3D" id="2.30.22.10">
    <property type="entry name" value="Head domain of nucleotide exchange factor GrpE"/>
    <property type="match status" value="1"/>
</dbReference>
<keyword evidence="3" id="KW-0346">Stress response</keyword>
<dbReference type="GO" id="GO:0006457">
    <property type="term" value="P:protein folding"/>
    <property type="evidence" value="ECO:0007669"/>
    <property type="project" value="InterPro"/>
</dbReference>
<dbReference type="EMBL" id="QICM01000044">
    <property type="protein sequence ID" value="PXV61266.1"/>
    <property type="molecule type" value="Genomic_DNA"/>
</dbReference>
<dbReference type="Proteomes" id="UP000247389">
    <property type="component" value="Unassembled WGS sequence"/>
</dbReference>
<comment type="caution">
    <text evidence="3">The sequence shown here is derived from an EMBL/GenBank/DDBJ whole genome shotgun (WGS) entry which is preliminary data.</text>
</comment>
<keyword evidence="2" id="KW-0175">Coiled coil</keyword>
<dbReference type="GO" id="GO:0051087">
    <property type="term" value="F:protein-folding chaperone binding"/>
    <property type="evidence" value="ECO:0007669"/>
    <property type="project" value="InterPro"/>
</dbReference>
<dbReference type="AlphaFoldDB" id="A0A318E0R0"/>
<dbReference type="InterPro" id="IPR009012">
    <property type="entry name" value="GrpE_head"/>
</dbReference>
<feature type="coiled-coil region" evidence="2">
    <location>
        <begin position="11"/>
        <end position="48"/>
    </location>
</feature>
<protein>
    <submittedName>
        <fullName evidence="3">Molecular chaperone GrpE (Heat shock protein)</fullName>
    </submittedName>
</protein>